<evidence type="ECO:0000256" key="1">
    <source>
        <dbReference type="ARBA" id="ARBA00022670"/>
    </source>
</evidence>
<accession>A0A8J6DEJ6</accession>
<keyword evidence="6" id="KW-0064">Aspartyl protease</keyword>
<evidence type="ECO:0000256" key="12">
    <source>
        <dbReference type="ARBA" id="ARBA00022932"/>
    </source>
</evidence>
<keyword evidence="4" id="KW-0540">Nuclease</keyword>
<keyword evidence="9" id="KW-0460">Magnesium</keyword>
<keyword evidence="11" id="KW-0695">RNA-directed DNA polymerase</keyword>
<dbReference type="FunFam" id="3.10.20.370:FF:000001">
    <property type="entry name" value="Retrovirus-related Pol polyprotein from transposon 17.6-like protein"/>
    <property type="match status" value="1"/>
</dbReference>
<keyword evidence="12" id="KW-0239">DNA-directed DNA polymerase</keyword>
<dbReference type="GO" id="GO:0003887">
    <property type="term" value="F:DNA-directed DNA polymerase activity"/>
    <property type="evidence" value="ECO:0007669"/>
    <property type="project" value="UniProtKB-KW"/>
</dbReference>
<name>A0A8J6DEJ6_9ROSI</name>
<keyword evidence="10" id="KW-0229">DNA integration</keyword>
<evidence type="ECO:0000256" key="7">
    <source>
        <dbReference type="ARBA" id="ARBA00022759"/>
    </source>
</evidence>
<evidence type="ECO:0000313" key="17">
    <source>
        <dbReference type="Proteomes" id="UP000701853"/>
    </source>
</evidence>
<dbReference type="InterPro" id="IPR012337">
    <property type="entry name" value="RNaseH-like_sf"/>
</dbReference>
<dbReference type="PROSITE" id="PS50994">
    <property type="entry name" value="INTEGRASE"/>
    <property type="match status" value="1"/>
</dbReference>
<evidence type="ECO:0000256" key="10">
    <source>
        <dbReference type="ARBA" id="ARBA00022908"/>
    </source>
</evidence>
<dbReference type="Proteomes" id="UP000701853">
    <property type="component" value="Chromosome 1"/>
</dbReference>
<evidence type="ECO:0000256" key="8">
    <source>
        <dbReference type="ARBA" id="ARBA00022801"/>
    </source>
</evidence>
<dbReference type="GO" id="GO:0004519">
    <property type="term" value="F:endonuclease activity"/>
    <property type="evidence" value="ECO:0007669"/>
    <property type="project" value="UniProtKB-KW"/>
</dbReference>
<dbReference type="InterPro" id="IPR041373">
    <property type="entry name" value="RT_RNaseH"/>
</dbReference>
<proteinExistence type="predicted"/>
<keyword evidence="2" id="KW-0808">Transferase</keyword>
<dbReference type="InterPro" id="IPR056924">
    <property type="entry name" value="SH3_Tf2-1"/>
</dbReference>
<dbReference type="SUPFAM" id="SSF56672">
    <property type="entry name" value="DNA/RNA polymerases"/>
    <property type="match status" value="1"/>
</dbReference>
<dbReference type="AlphaFoldDB" id="A0A8J6DEJ6"/>
<dbReference type="GO" id="GO:0003964">
    <property type="term" value="F:RNA-directed DNA polymerase activity"/>
    <property type="evidence" value="ECO:0007669"/>
    <property type="project" value="UniProtKB-KW"/>
</dbReference>
<dbReference type="PANTHER" id="PTHR37984:SF5">
    <property type="entry name" value="PROTEIN NYNRIN-LIKE"/>
    <property type="match status" value="1"/>
</dbReference>
<evidence type="ECO:0000256" key="6">
    <source>
        <dbReference type="ARBA" id="ARBA00022750"/>
    </source>
</evidence>
<dbReference type="PANTHER" id="PTHR37984">
    <property type="entry name" value="PROTEIN CBG26694"/>
    <property type="match status" value="1"/>
</dbReference>
<dbReference type="GO" id="GO:0015074">
    <property type="term" value="P:DNA integration"/>
    <property type="evidence" value="ECO:0007669"/>
    <property type="project" value="UniProtKB-KW"/>
</dbReference>
<dbReference type="GO" id="GO:0006508">
    <property type="term" value="P:proteolysis"/>
    <property type="evidence" value="ECO:0007669"/>
    <property type="project" value="UniProtKB-KW"/>
</dbReference>
<evidence type="ECO:0000313" key="16">
    <source>
        <dbReference type="EMBL" id="KAG8502598.1"/>
    </source>
</evidence>
<dbReference type="Gene3D" id="3.10.20.370">
    <property type="match status" value="1"/>
</dbReference>
<evidence type="ECO:0000256" key="2">
    <source>
        <dbReference type="ARBA" id="ARBA00022679"/>
    </source>
</evidence>
<dbReference type="InterPro" id="IPR041588">
    <property type="entry name" value="Integrase_H2C2"/>
</dbReference>
<keyword evidence="5" id="KW-0479">Metal-binding</keyword>
<dbReference type="SUPFAM" id="SSF53098">
    <property type="entry name" value="Ribonuclease H-like"/>
    <property type="match status" value="1"/>
</dbReference>
<dbReference type="OrthoDB" id="1738613at2759"/>
<keyword evidence="3" id="KW-0548">Nucleotidyltransferase</keyword>
<evidence type="ECO:0000256" key="5">
    <source>
        <dbReference type="ARBA" id="ARBA00022723"/>
    </source>
</evidence>
<evidence type="ECO:0000259" key="15">
    <source>
        <dbReference type="PROSITE" id="PS50994"/>
    </source>
</evidence>
<dbReference type="GO" id="GO:0046872">
    <property type="term" value="F:metal ion binding"/>
    <property type="evidence" value="ECO:0007669"/>
    <property type="project" value="UniProtKB-KW"/>
</dbReference>
<dbReference type="InterPro" id="IPR050951">
    <property type="entry name" value="Retrovirus_Pol_polyprotein"/>
</dbReference>
<dbReference type="GO" id="GO:0006310">
    <property type="term" value="P:DNA recombination"/>
    <property type="evidence" value="ECO:0007669"/>
    <property type="project" value="UniProtKB-KW"/>
</dbReference>
<dbReference type="InterPro" id="IPR001584">
    <property type="entry name" value="Integrase_cat-core"/>
</dbReference>
<keyword evidence="17" id="KW-1185">Reference proteome</keyword>
<evidence type="ECO:0000256" key="11">
    <source>
        <dbReference type="ARBA" id="ARBA00022918"/>
    </source>
</evidence>
<keyword evidence="1" id="KW-0645">Protease</keyword>
<evidence type="ECO:0000256" key="13">
    <source>
        <dbReference type="ARBA" id="ARBA00023125"/>
    </source>
</evidence>
<dbReference type="Gene3D" id="3.30.420.10">
    <property type="entry name" value="Ribonuclease H-like superfamily/Ribonuclease H"/>
    <property type="match status" value="1"/>
</dbReference>
<reference evidence="16 17" key="1">
    <citation type="journal article" date="2021" name="bioRxiv">
        <title>The Gossypium anomalum genome as a resource for cotton improvement and evolutionary analysis of hybrid incompatibility.</title>
        <authorList>
            <person name="Grover C.E."/>
            <person name="Yuan D."/>
            <person name="Arick M.A."/>
            <person name="Miller E.R."/>
            <person name="Hu G."/>
            <person name="Peterson D.G."/>
            <person name="Wendel J.F."/>
            <person name="Udall J.A."/>
        </authorList>
    </citation>
    <scope>NUCLEOTIDE SEQUENCE [LARGE SCALE GENOMIC DNA]</scope>
    <source>
        <strain evidence="16">JFW-Udall</strain>
        <tissue evidence="16">Leaf</tissue>
    </source>
</reference>
<keyword evidence="7" id="KW-0255">Endonuclease</keyword>
<dbReference type="GO" id="GO:0003677">
    <property type="term" value="F:DNA binding"/>
    <property type="evidence" value="ECO:0007669"/>
    <property type="project" value="UniProtKB-KW"/>
</dbReference>
<comment type="caution">
    <text evidence="16">The sequence shown here is derived from an EMBL/GenBank/DDBJ whole genome shotgun (WGS) entry which is preliminary data.</text>
</comment>
<gene>
    <name evidence="16" type="ORF">CXB51_000032</name>
</gene>
<evidence type="ECO:0000256" key="14">
    <source>
        <dbReference type="ARBA" id="ARBA00023172"/>
    </source>
</evidence>
<sequence length="720" mass="83589">MLTEAPVLTQPESGMPYVVYSDASLNGLGCVLMQSGKVVAYASQQLKPHERNYPTHDLELAAIVFALKFWRHYLYGEKCYVYTDHKSLKYLMSQKELNLRQRRWLELLKDYDLVIDYHPGKANVVADALSRKSSLFALRALNAHLSVNEDGSVLVKLKTKPVFFQRIRELQDEDPKLVLKRQMVRDNLNLEYSIDKSGMLYHRNRICVPNNLELKKDILSEAHSSMYSIHPGSTKMYCDLKKLYWWPGMKREICEFVAKCLICQQVKAEHQVPTGLLQPVMIPEWKWEHVTIDFVSGLPVTPKKKDSIWVIVDRLTKSAHFIPVRTDFSLDKLAELYVSEIVRLHGVPTSIISDRDPRLTSRFWNKLQEALGTKLKFSTAFYPQTDGQSERVIQILEDMLRCCILEFSGSWERYLPLAEFAYNNSYQASIKMAPFEALYGRKCRTPLYWSELSESKLVGVDLIRETEEKVQIIRESLKAASDRQKSYADLKRRDIEFNVGDHVFLKVSPWKKVLRFGRKGKLSPRFIGPYEIIERIGPVAYRLALPPELEKIHNVFHVSMLRRYRSDPSHVIPHTEIELQSDMTYSEEPVKILAREVKELRNKRVPLVKVLWHRHGLEEATYETEESMRSQYPHLFSGKLKIKCEQGAKLEIRSRKRSESWKEENSRIVLNFYDFCKLAQLDSLPEKHDINCLNSVKCSNKFSIAFCSTPATVSGKEALQ</sequence>
<dbReference type="Gene3D" id="1.10.340.70">
    <property type="match status" value="1"/>
</dbReference>
<dbReference type="Pfam" id="PF17921">
    <property type="entry name" value="Integrase_H2C2"/>
    <property type="match status" value="1"/>
</dbReference>
<keyword evidence="13" id="KW-0238">DNA-binding</keyword>
<protein>
    <recommendedName>
        <fullName evidence="15">Integrase catalytic domain-containing protein</fullName>
    </recommendedName>
</protein>
<keyword evidence="8" id="KW-0378">Hydrolase</keyword>
<evidence type="ECO:0000256" key="3">
    <source>
        <dbReference type="ARBA" id="ARBA00022695"/>
    </source>
</evidence>
<dbReference type="InterPro" id="IPR043502">
    <property type="entry name" value="DNA/RNA_pol_sf"/>
</dbReference>
<evidence type="ECO:0000256" key="4">
    <source>
        <dbReference type="ARBA" id="ARBA00022722"/>
    </source>
</evidence>
<dbReference type="Pfam" id="PF24626">
    <property type="entry name" value="SH3_Tf2-1"/>
    <property type="match status" value="1"/>
</dbReference>
<dbReference type="EMBL" id="JAHUZN010000001">
    <property type="protein sequence ID" value="KAG8502598.1"/>
    <property type="molecule type" value="Genomic_DNA"/>
</dbReference>
<dbReference type="CDD" id="cd09274">
    <property type="entry name" value="RNase_HI_RT_Ty3"/>
    <property type="match status" value="1"/>
</dbReference>
<dbReference type="InterPro" id="IPR036397">
    <property type="entry name" value="RNaseH_sf"/>
</dbReference>
<evidence type="ECO:0000256" key="9">
    <source>
        <dbReference type="ARBA" id="ARBA00022842"/>
    </source>
</evidence>
<dbReference type="GO" id="GO:0004190">
    <property type="term" value="F:aspartic-type endopeptidase activity"/>
    <property type="evidence" value="ECO:0007669"/>
    <property type="project" value="UniProtKB-KW"/>
</dbReference>
<organism evidence="16 17">
    <name type="scientific">Gossypium anomalum</name>
    <dbReference type="NCBI Taxonomy" id="47600"/>
    <lineage>
        <taxon>Eukaryota</taxon>
        <taxon>Viridiplantae</taxon>
        <taxon>Streptophyta</taxon>
        <taxon>Embryophyta</taxon>
        <taxon>Tracheophyta</taxon>
        <taxon>Spermatophyta</taxon>
        <taxon>Magnoliopsida</taxon>
        <taxon>eudicotyledons</taxon>
        <taxon>Gunneridae</taxon>
        <taxon>Pentapetalae</taxon>
        <taxon>rosids</taxon>
        <taxon>malvids</taxon>
        <taxon>Malvales</taxon>
        <taxon>Malvaceae</taxon>
        <taxon>Malvoideae</taxon>
        <taxon>Gossypium</taxon>
    </lineage>
</organism>
<keyword evidence="14" id="KW-0233">DNA recombination</keyword>
<dbReference type="Pfam" id="PF17917">
    <property type="entry name" value="RT_RNaseH"/>
    <property type="match status" value="1"/>
</dbReference>
<feature type="domain" description="Integrase catalytic" evidence="15">
    <location>
        <begin position="279"/>
        <end position="442"/>
    </location>
</feature>